<reference evidence="2" key="1">
    <citation type="journal article" date="2017" name="Nat. Commun.">
        <title>The asparagus genome sheds light on the origin and evolution of a young Y chromosome.</title>
        <authorList>
            <person name="Harkess A."/>
            <person name="Zhou J."/>
            <person name="Xu C."/>
            <person name="Bowers J.E."/>
            <person name="Van der Hulst R."/>
            <person name="Ayyampalayam S."/>
            <person name="Mercati F."/>
            <person name="Riccardi P."/>
            <person name="McKain M.R."/>
            <person name="Kakrana A."/>
            <person name="Tang H."/>
            <person name="Ray J."/>
            <person name="Groenendijk J."/>
            <person name="Arikit S."/>
            <person name="Mathioni S.M."/>
            <person name="Nakano M."/>
            <person name="Shan H."/>
            <person name="Telgmann-Rauber A."/>
            <person name="Kanno A."/>
            <person name="Yue Z."/>
            <person name="Chen H."/>
            <person name="Li W."/>
            <person name="Chen Y."/>
            <person name="Xu X."/>
            <person name="Zhang Y."/>
            <person name="Luo S."/>
            <person name="Chen H."/>
            <person name="Gao J."/>
            <person name="Mao Z."/>
            <person name="Pires J.C."/>
            <person name="Luo M."/>
            <person name="Kudrna D."/>
            <person name="Wing R.A."/>
            <person name="Meyers B.C."/>
            <person name="Yi K."/>
            <person name="Kong H."/>
            <person name="Lavrijsen P."/>
            <person name="Sunseri F."/>
            <person name="Falavigna A."/>
            <person name="Ye Y."/>
            <person name="Leebens-Mack J.H."/>
            <person name="Chen G."/>
        </authorList>
    </citation>
    <scope>NUCLEOTIDE SEQUENCE [LARGE SCALE GENOMIC DNA]</scope>
    <source>
        <strain evidence="2">cv. DH0086</strain>
    </source>
</reference>
<name>A0A5P1ELG7_ASPOF</name>
<dbReference type="EMBL" id="CM007386">
    <property type="protein sequence ID" value="ONK66842.1"/>
    <property type="molecule type" value="Genomic_DNA"/>
</dbReference>
<dbReference type="AlphaFoldDB" id="A0A5P1ELG7"/>
<accession>A0A5P1ELG7</accession>
<sequence>MRGAMARLKAGWLETILRKTTGRREVLERSAMSRGDSAARGEWISGMASGGSVGDLIRRRQLELSGVARCRRVWLVRSELGMVMAGVGLRRRNSASGGWGAVVEASQVGFGEGQVCRRYVRGRMRRSAVVLTWSSW</sequence>
<evidence type="ECO:0000313" key="2">
    <source>
        <dbReference type="Proteomes" id="UP000243459"/>
    </source>
</evidence>
<evidence type="ECO:0000313" key="1">
    <source>
        <dbReference type="EMBL" id="ONK66842.1"/>
    </source>
</evidence>
<dbReference type="Proteomes" id="UP000243459">
    <property type="component" value="Chromosome 6"/>
</dbReference>
<organism evidence="1 2">
    <name type="scientific">Asparagus officinalis</name>
    <name type="common">Garden asparagus</name>
    <dbReference type="NCBI Taxonomy" id="4686"/>
    <lineage>
        <taxon>Eukaryota</taxon>
        <taxon>Viridiplantae</taxon>
        <taxon>Streptophyta</taxon>
        <taxon>Embryophyta</taxon>
        <taxon>Tracheophyta</taxon>
        <taxon>Spermatophyta</taxon>
        <taxon>Magnoliopsida</taxon>
        <taxon>Liliopsida</taxon>
        <taxon>Asparagales</taxon>
        <taxon>Asparagaceae</taxon>
        <taxon>Asparagoideae</taxon>
        <taxon>Asparagus</taxon>
    </lineage>
</organism>
<gene>
    <name evidence="1" type="ORF">A4U43_C06F12600</name>
</gene>
<proteinExistence type="predicted"/>
<keyword evidence="2" id="KW-1185">Reference proteome</keyword>
<dbReference type="Gramene" id="ONK66842">
    <property type="protein sequence ID" value="ONK66842"/>
    <property type="gene ID" value="A4U43_C06F12600"/>
</dbReference>
<protein>
    <submittedName>
        <fullName evidence="1">Uncharacterized protein</fullName>
    </submittedName>
</protein>